<dbReference type="InterPro" id="IPR018060">
    <property type="entry name" value="HTH_AraC"/>
</dbReference>
<dbReference type="PANTHER" id="PTHR46796">
    <property type="entry name" value="HTH-TYPE TRANSCRIPTIONAL ACTIVATOR RHAS-RELATED"/>
    <property type="match status" value="1"/>
</dbReference>
<dbReference type="Proteomes" id="UP000029914">
    <property type="component" value="Chromosome"/>
</dbReference>
<dbReference type="AlphaFoldDB" id="A0A097IIR1"/>
<dbReference type="EMBL" id="CP006764">
    <property type="protein sequence ID" value="AIT62022.1"/>
    <property type="molecule type" value="Genomic_DNA"/>
</dbReference>
<dbReference type="OrthoDB" id="2559672at2"/>
<dbReference type="KEGG" id="cdo:CDOO_12700"/>
<dbReference type="STRING" id="558173.CDOO_12700"/>
<gene>
    <name evidence="5" type="ORF">CDOO_12700</name>
</gene>
<dbReference type="RefSeq" id="WP_018022027.1">
    <property type="nucleotide sequence ID" value="NZ_AQUX01000005.1"/>
</dbReference>
<feature type="domain" description="HTH araC/xylS-type" evidence="4">
    <location>
        <begin position="155"/>
        <end position="256"/>
    </location>
</feature>
<dbReference type="InterPro" id="IPR050204">
    <property type="entry name" value="AraC_XylS_family_regulators"/>
</dbReference>
<keyword evidence="1" id="KW-0805">Transcription regulation</keyword>
<dbReference type="SUPFAM" id="SSF46689">
    <property type="entry name" value="Homeodomain-like"/>
    <property type="match status" value="1"/>
</dbReference>
<dbReference type="HOGENOM" id="CLU_066193_5_0_11"/>
<reference evidence="5 6" key="1">
    <citation type="submission" date="2013-09" db="EMBL/GenBank/DDBJ databases">
        <title>Complete genome sequence of Corynebacterium doosanense CAU 212(T) (=DSM 45436(T)), isolated from activated sludge.</title>
        <authorList>
            <person name="Schaffert L."/>
            <person name="Albersmeier A."/>
            <person name="Kalinowski J."/>
            <person name="Ruckert C."/>
        </authorList>
    </citation>
    <scope>NUCLEOTIDE SEQUENCE [LARGE SCALE GENOMIC DNA]</scope>
    <source>
        <strain evidence="5 6">CAU 212</strain>
    </source>
</reference>
<evidence type="ECO:0000259" key="4">
    <source>
        <dbReference type="PROSITE" id="PS01124"/>
    </source>
</evidence>
<proteinExistence type="predicted"/>
<evidence type="ECO:0000256" key="2">
    <source>
        <dbReference type="ARBA" id="ARBA00023125"/>
    </source>
</evidence>
<name>A0A097IIR1_9CORY</name>
<dbReference type="InterPro" id="IPR009057">
    <property type="entry name" value="Homeodomain-like_sf"/>
</dbReference>
<dbReference type="GO" id="GO:0043565">
    <property type="term" value="F:sequence-specific DNA binding"/>
    <property type="evidence" value="ECO:0007669"/>
    <property type="project" value="InterPro"/>
</dbReference>
<organism evidence="5 6">
    <name type="scientific">Corynebacterium doosanense CAU 212 = DSM 45436</name>
    <dbReference type="NCBI Taxonomy" id="558173"/>
    <lineage>
        <taxon>Bacteria</taxon>
        <taxon>Bacillati</taxon>
        <taxon>Actinomycetota</taxon>
        <taxon>Actinomycetes</taxon>
        <taxon>Mycobacteriales</taxon>
        <taxon>Corynebacteriaceae</taxon>
        <taxon>Corynebacterium</taxon>
    </lineage>
</organism>
<evidence type="ECO:0000256" key="1">
    <source>
        <dbReference type="ARBA" id="ARBA00023015"/>
    </source>
</evidence>
<dbReference type="Gene3D" id="1.10.10.60">
    <property type="entry name" value="Homeodomain-like"/>
    <property type="match status" value="1"/>
</dbReference>
<dbReference type="InterPro" id="IPR046532">
    <property type="entry name" value="DUF6597"/>
</dbReference>
<evidence type="ECO:0000313" key="5">
    <source>
        <dbReference type="EMBL" id="AIT62022.1"/>
    </source>
</evidence>
<keyword evidence="2" id="KW-0238">DNA-binding</keyword>
<keyword evidence="6" id="KW-1185">Reference proteome</keyword>
<dbReference type="SMART" id="SM00342">
    <property type="entry name" value="HTH_ARAC"/>
    <property type="match status" value="1"/>
</dbReference>
<protein>
    <submittedName>
        <fullName evidence="5">AraC family transcriptional regulator</fullName>
    </submittedName>
</protein>
<dbReference type="PROSITE" id="PS01124">
    <property type="entry name" value="HTH_ARAC_FAMILY_2"/>
    <property type="match status" value="1"/>
</dbReference>
<dbReference type="GO" id="GO:0003700">
    <property type="term" value="F:DNA-binding transcription factor activity"/>
    <property type="evidence" value="ECO:0007669"/>
    <property type="project" value="InterPro"/>
</dbReference>
<accession>A0A097IIR1</accession>
<dbReference type="Pfam" id="PF20240">
    <property type="entry name" value="DUF6597"/>
    <property type="match status" value="1"/>
</dbReference>
<keyword evidence="3" id="KW-0804">Transcription</keyword>
<evidence type="ECO:0000256" key="3">
    <source>
        <dbReference type="ARBA" id="ARBA00023163"/>
    </source>
</evidence>
<dbReference type="Pfam" id="PF12833">
    <property type="entry name" value="HTH_18"/>
    <property type="match status" value="1"/>
</dbReference>
<sequence>MTTTGDSRGILFPGQLPAFERVDAPEDIRDRVEWFWIPRWELTDGATSTQTVLPFPASHLVVEHGHVNLYGPTTGISVRVLSGHDWAFGMRLRPAGLAALTSEPAEFLDTYLSFAAPGLLSLVTTPMRAGENTAAVRAAADWVRREIAGADDTGRTANAMVDLIAADRSITSVGELAERMRMSVRSVQRLSARYIGLSPLAVIRRYRLQEAAVQLRARESVAMGDLAAQLGYADQSHMCADFRGVLGITPGEYRRVKG</sequence>
<dbReference type="eggNOG" id="COG2207">
    <property type="taxonomic scope" value="Bacteria"/>
</dbReference>
<evidence type="ECO:0000313" key="6">
    <source>
        <dbReference type="Proteomes" id="UP000029914"/>
    </source>
</evidence>
<dbReference type="PANTHER" id="PTHR46796:SF13">
    <property type="entry name" value="HTH-TYPE TRANSCRIPTIONAL ACTIVATOR RHAS"/>
    <property type="match status" value="1"/>
</dbReference>